<reference evidence="2 3" key="1">
    <citation type="submission" date="2019-04" db="EMBL/GenBank/DDBJ databases">
        <authorList>
            <person name="Li J."/>
        </authorList>
    </citation>
    <scope>NUCLEOTIDE SEQUENCE [LARGE SCALE GENOMIC DNA]</scope>
    <source>
        <strain evidence="2 3">KCTC 42687</strain>
    </source>
</reference>
<proteinExistence type="predicted"/>
<dbReference type="OrthoDB" id="9811127at2"/>
<accession>A0A4U0RA79</accession>
<feature type="region of interest" description="Disordered" evidence="1">
    <location>
        <begin position="1"/>
        <end position="123"/>
    </location>
</feature>
<evidence type="ECO:0000313" key="2">
    <source>
        <dbReference type="EMBL" id="TJZ92069.1"/>
    </source>
</evidence>
<feature type="compositionally biased region" description="Basic and acidic residues" evidence="1">
    <location>
        <begin position="1"/>
        <end position="39"/>
    </location>
</feature>
<organism evidence="2 3">
    <name type="scientific">Paracoccus gahaiensis</name>
    <dbReference type="NCBI Taxonomy" id="1706839"/>
    <lineage>
        <taxon>Bacteria</taxon>
        <taxon>Pseudomonadati</taxon>
        <taxon>Pseudomonadota</taxon>
        <taxon>Alphaproteobacteria</taxon>
        <taxon>Rhodobacterales</taxon>
        <taxon>Paracoccaceae</taxon>
        <taxon>Paracoccus</taxon>
    </lineage>
</organism>
<name>A0A4U0RA79_9RHOB</name>
<evidence type="ECO:0000313" key="3">
    <source>
        <dbReference type="Proteomes" id="UP000309747"/>
    </source>
</evidence>
<comment type="caution">
    <text evidence="2">The sequence shown here is derived from an EMBL/GenBank/DDBJ whole genome shotgun (WGS) entry which is preliminary data.</text>
</comment>
<keyword evidence="3" id="KW-1185">Reference proteome</keyword>
<sequence>MDDSTPDRNEAIRNRAHEIWESEGCPEGREAEHWARAEAELFATEEGGSLSDAASQSGTMHEAMPDASGPDAMAEDAAPAVKTKAKRKTKDTSGLAANGDSALGAKPARKPRSKPAAKDSSAT</sequence>
<evidence type="ECO:0000256" key="1">
    <source>
        <dbReference type="SAM" id="MobiDB-lite"/>
    </source>
</evidence>
<dbReference type="InterPro" id="IPR021327">
    <property type="entry name" value="DUF2934"/>
</dbReference>
<dbReference type="EMBL" id="SUNI01000006">
    <property type="protein sequence ID" value="TJZ92069.1"/>
    <property type="molecule type" value="Genomic_DNA"/>
</dbReference>
<dbReference type="Proteomes" id="UP000309747">
    <property type="component" value="Unassembled WGS sequence"/>
</dbReference>
<gene>
    <name evidence="2" type="ORF">FA743_09540</name>
</gene>
<dbReference type="AlphaFoldDB" id="A0A4U0RA79"/>
<protein>
    <submittedName>
        <fullName evidence="2">DUF2934 domain-containing protein</fullName>
    </submittedName>
</protein>
<dbReference type="Pfam" id="PF11154">
    <property type="entry name" value="DUF2934"/>
    <property type="match status" value="1"/>
</dbReference>